<dbReference type="KEGG" id="llu:AKJ09_05577"/>
<dbReference type="EMBL" id="CP012333">
    <property type="protein sequence ID" value="AKU98913.1"/>
    <property type="molecule type" value="Genomic_DNA"/>
</dbReference>
<name>A0A0K1PZF9_9BACT</name>
<sequence length="419" mass="44653">MPLAVLVLTGAIAVACGSDKSRSFDEDPNLPGGSNGQTPNGVLGDGDGGKPELKAVGTLTGTVYAPEGTVPIANALIYLGGSLPAPIPDHAYCDKCVQLPAGTPFTYSKADGTFELPIYSPGQAYLIVQKGQFRRARPITTTEGTQAVDKPLTTFPGASNSAVGDDIPRIGVAGGGFDKIEISLKKLGLTQFDRYGQGLFEPKGLPPAVSQFTWDLVKSQETLSKYHIVLLPCGFTGLECKSLPTSGQQKMLRDYVEGGGKVYVTDYSYEVVRQIWPGFITWKDGNDKELTDMSQWGVACQPGQYDLDGKAEDPGLGAWLSAIGESSFKLKGSYTLISKVTPQQGKDADGNPTTITPKVWMSSVKGPQTVTFDDQCGRVLFSTYHAEGDDDTNLLAQEKALLYILLEASVCIGPAQQPH</sequence>
<protein>
    <submittedName>
        <fullName evidence="2">Tryptophan synthase alpha chain</fullName>
    </submittedName>
</protein>
<gene>
    <name evidence="2" type="ORF">AKJ09_05577</name>
</gene>
<reference evidence="2 3" key="1">
    <citation type="submission" date="2015-08" db="EMBL/GenBank/DDBJ databases">
        <authorList>
            <person name="Babu N.S."/>
            <person name="Beckwith C.J."/>
            <person name="Beseler K.G."/>
            <person name="Brison A."/>
            <person name="Carone J.V."/>
            <person name="Caskin T.P."/>
            <person name="Diamond M."/>
            <person name="Durham M.E."/>
            <person name="Foxe J.M."/>
            <person name="Go M."/>
            <person name="Henderson B.A."/>
            <person name="Jones I.B."/>
            <person name="McGettigan J.A."/>
            <person name="Micheletti S.J."/>
            <person name="Nasrallah M.E."/>
            <person name="Ortiz D."/>
            <person name="Piller C.R."/>
            <person name="Privatt S.R."/>
            <person name="Schneider S.L."/>
            <person name="Sharp S."/>
            <person name="Smith T.C."/>
            <person name="Stanton J.D."/>
            <person name="Ullery H.E."/>
            <person name="Wilson R.J."/>
            <person name="Serrano M.G."/>
            <person name="Buck G."/>
            <person name="Lee V."/>
            <person name="Wang Y."/>
            <person name="Carvalho R."/>
            <person name="Voegtly L."/>
            <person name="Shi R."/>
            <person name="Duckworth R."/>
            <person name="Johnson A."/>
            <person name="Loviza R."/>
            <person name="Walstead R."/>
            <person name="Shah Z."/>
            <person name="Kiflezghi M."/>
            <person name="Wade K."/>
            <person name="Ball S.L."/>
            <person name="Bradley K.W."/>
            <person name="Asai D.J."/>
            <person name="Bowman C.A."/>
            <person name="Russell D.A."/>
            <person name="Pope W.H."/>
            <person name="Jacobs-Sera D."/>
            <person name="Hendrix R.W."/>
            <person name="Hatfull G.F."/>
        </authorList>
    </citation>
    <scope>NUCLEOTIDE SEQUENCE [LARGE SCALE GENOMIC DNA]</scope>
    <source>
        <strain evidence="2 3">DSM 27648</strain>
    </source>
</reference>
<evidence type="ECO:0000313" key="3">
    <source>
        <dbReference type="Proteomes" id="UP000064967"/>
    </source>
</evidence>
<evidence type="ECO:0000256" key="1">
    <source>
        <dbReference type="SAM" id="MobiDB-lite"/>
    </source>
</evidence>
<dbReference type="AlphaFoldDB" id="A0A0K1PZF9"/>
<organism evidence="2 3">
    <name type="scientific">Labilithrix luteola</name>
    <dbReference type="NCBI Taxonomy" id="1391654"/>
    <lineage>
        <taxon>Bacteria</taxon>
        <taxon>Pseudomonadati</taxon>
        <taxon>Myxococcota</taxon>
        <taxon>Polyangia</taxon>
        <taxon>Polyangiales</taxon>
        <taxon>Labilitrichaceae</taxon>
        <taxon>Labilithrix</taxon>
    </lineage>
</organism>
<keyword evidence="3" id="KW-1185">Reference proteome</keyword>
<feature type="region of interest" description="Disordered" evidence="1">
    <location>
        <begin position="21"/>
        <end position="49"/>
    </location>
</feature>
<proteinExistence type="predicted"/>
<evidence type="ECO:0000313" key="2">
    <source>
        <dbReference type="EMBL" id="AKU98913.1"/>
    </source>
</evidence>
<accession>A0A0K1PZF9</accession>
<dbReference type="Proteomes" id="UP000064967">
    <property type="component" value="Chromosome"/>
</dbReference>